<keyword evidence="2" id="KW-0560">Oxidoreductase</keyword>
<gene>
    <name evidence="3" type="ORF">TL08_16260</name>
</gene>
<dbReference type="SUPFAM" id="SSF51735">
    <property type="entry name" value="NAD(P)-binding Rossmann-fold domains"/>
    <property type="match status" value="1"/>
</dbReference>
<dbReference type="RefSeq" id="WP_069850114.1">
    <property type="nucleotide sequence ID" value="NZ_CP014859.1"/>
</dbReference>
<accession>A0AAC9MZH1</accession>
<dbReference type="InterPro" id="IPR036291">
    <property type="entry name" value="NAD(P)-bd_dom_sf"/>
</dbReference>
<proteinExistence type="inferred from homology"/>
<dbReference type="AlphaFoldDB" id="A0AAC9MZH1"/>
<dbReference type="PANTHER" id="PTHR24321">
    <property type="entry name" value="DEHYDROGENASES, SHORT CHAIN"/>
    <property type="match status" value="1"/>
</dbReference>
<protein>
    <recommendedName>
        <fullName evidence="5">Short-chain dehydrogenase</fullName>
    </recommendedName>
</protein>
<dbReference type="EMBL" id="CP014859">
    <property type="protein sequence ID" value="AOS64052.1"/>
    <property type="molecule type" value="Genomic_DNA"/>
</dbReference>
<dbReference type="PROSITE" id="PS00061">
    <property type="entry name" value="ADH_SHORT"/>
    <property type="match status" value="1"/>
</dbReference>
<comment type="similarity">
    <text evidence="1">Belongs to the short-chain dehydrogenases/reductases (SDR) family.</text>
</comment>
<dbReference type="Gene3D" id="3.40.50.720">
    <property type="entry name" value="NAD(P)-binding Rossmann-like Domain"/>
    <property type="match status" value="1"/>
</dbReference>
<evidence type="ECO:0000313" key="3">
    <source>
        <dbReference type="EMBL" id="AOS64052.1"/>
    </source>
</evidence>
<organism evidence="3 4">
    <name type="scientific">Actinoalloteichus hymeniacidonis</name>
    <dbReference type="NCBI Taxonomy" id="340345"/>
    <lineage>
        <taxon>Bacteria</taxon>
        <taxon>Bacillati</taxon>
        <taxon>Actinomycetota</taxon>
        <taxon>Actinomycetes</taxon>
        <taxon>Pseudonocardiales</taxon>
        <taxon>Pseudonocardiaceae</taxon>
        <taxon>Actinoalloteichus</taxon>
    </lineage>
</organism>
<reference evidence="4" key="1">
    <citation type="submission" date="2016-03" db="EMBL/GenBank/DDBJ databases">
        <title>Complete genome sequence of the type strain Actinoalloteichus hymeniacidonis DSM 45092.</title>
        <authorList>
            <person name="Schaffert L."/>
            <person name="Albersmeier A."/>
            <person name="Winkler A."/>
            <person name="Kalinowski J."/>
            <person name="Zotchev S."/>
            <person name="Ruckert C."/>
        </authorList>
    </citation>
    <scope>NUCLEOTIDE SEQUENCE [LARGE SCALE GENOMIC DNA]</scope>
    <source>
        <strain evidence="4">HPA177(T) (DSM 45092(T))</strain>
    </source>
</reference>
<evidence type="ECO:0000256" key="1">
    <source>
        <dbReference type="ARBA" id="ARBA00006484"/>
    </source>
</evidence>
<evidence type="ECO:0000313" key="4">
    <source>
        <dbReference type="Proteomes" id="UP000095210"/>
    </source>
</evidence>
<name>A0AAC9MZH1_9PSEU</name>
<dbReference type="PANTHER" id="PTHR24321:SF8">
    <property type="entry name" value="ESTRADIOL 17-BETA-DEHYDROGENASE 8-RELATED"/>
    <property type="match status" value="1"/>
</dbReference>
<dbReference type="Proteomes" id="UP000095210">
    <property type="component" value="Chromosome"/>
</dbReference>
<dbReference type="InterPro" id="IPR020904">
    <property type="entry name" value="Sc_DH/Rdtase_CS"/>
</dbReference>
<sequence>MARTYVVTGAASGIGATLAEKLSAEGHRVIGADLRGSDIDADLQTTDGRAALVSRATELTGGRIDGVAAVAGLSAPIPATAAVNYFGAVATLEGLRPLLAESEAPRAAVVASLAAIEPIDESLMAALSAGDEQETLAISERIAAEAAVGAGNLIYNSSKRALSLWLRAQAPTAAWAGASIPLNAVAPGVIETPMIAELLATEEGRAALSAGAPAPLNGPAAPPAAPANLLAWLLSPENTHVTGQIIYVDGGAESIRRPDLV</sequence>
<dbReference type="PRINTS" id="PR00081">
    <property type="entry name" value="GDHRDH"/>
</dbReference>
<dbReference type="Pfam" id="PF13561">
    <property type="entry name" value="adh_short_C2"/>
    <property type="match status" value="1"/>
</dbReference>
<dbReference type="KEGG" id="ahm:TL08_16260"/>
<keyword evidence="4" id="KW-1185">Reference proteome</keyword>
<evidence type="ECO:0008006" key="5">
    <source>
        <dbReference type="Google" id="ProtNLM"/>
    </source>
</evidence>
<dbReference type="GO" id="GO:0016491">
    <property type="term" value="F:oxidoreductase activity"/>
    <property type="evidence" value="ECO:0007669"/>
    <property type="project" value="UniProtKB-KW"/>
</dbReference>
<dbReference type="InterPro" id="IPR002347">
    <property type="entry name" value="SDR_fam"/>
</dbReference>
<evidence type="ECO:0000256" key="2">
    <source>
        <dbReference type="ARBA" id="ARBA00023002"/>
    </source>
</evidence>